<dbReference type="Pfam" id="PF13853">
    <property type="entry name" value="7tm_4"/>
    <property type="match status" value="1"/>
</dbReference>
<evidence type="ECO:0000256" key="5">
    <source>
        <dbReference type="ARBA" id="ARBA00022725"/>
    </source>
</evidence>
<dbReference type="PRINTS" id="PR00245">
    <property type="entry name" value="OLFACTORYR"/>
</dbReference>
<dbReference type="InterPro" id="IPR029000">
    <property type="entry name" value="Cyclophilin-like_dom_sf"/>
</dbReference>
<evidence type="ECO:0000256" key="9">
    <source>
        <dbReference type="ARBA" id="ARBA00023170"/>
    </source>
</evidence>
<evidence type="ECO:0000256" key="8">
    <source>
        <dbReference type="ARBA" id="ARBA00023136"/>
    </source>
</evidence>
<dbReference type="Gene3D" id="1.20.1070.10">
    <property type="entry name" value="Rhodopsin 7-helix transmembrane proteins"/>
    <property type="match status" value="1"/>
</dbReference>
<evidence type="ECO:0008006" key="14">
    <source>
        <dbReference type="Google" id="ProtNLM"/>
    </source>
</evidence>
<dbReference type="InterPro" id="IPR047132">
    <property type="entry name" value="Olfact_rcpt_6C-like"/>
</dbReference>
<feature type="transmembrane region" description="Helical" evidence="11">
    <location>
        <begin position="45"/>
        <end position="69"/>
    </location>
</feature>
<protein>
    <recommendedName>
        <fullName evidence="14">G-protein coupled receptors family 1 profile domain-containing protein</fullName>
    </recommendedName>
</protein>
<gene>
    <name evidence="12" type="ORF">JEQ12_010978</name>
</gene>
<evidence type="ECO:0000256" key="6">
    <source>
        <dbReference type="ARBA" id="ARBA00022989"/>
    </source>
</evidence>
<keyword evidence="5" id="KW-0552">Olfaction</keyword>
<feature type="transmembrane region" description="Helical" evidence="11">
    <location>
        <begin position="89"/>
        <end position="110"/>
    </location>
</feature>
<keyword evidence="8 11" id="KW-0472">Membrane</keyword>
<dbReference type="AlphaFoldDB" id="A0A835ZKG9"/>
<keyword evidence="3" id="KW-0716">Sensory transduction</keyword>
<dbReference type="InterPro" id="IPR000725">
    <property type="entry name" value="Olfact_rcpt"/>
</dbReference>
<proteinExistence type="predicted"/>
<comment type="subcellular location">
    <subcellularLocation>
        <location evidence="1">Cell membrane</location>
        <topology evidence="1">Multi-pass membrane protein</topology>
    </subcellularLocation>
</comment>
<keyword evidence="9" id="KW-0675">Receptor</keyword>
<dbReference type="SUPFAM" id="SSF81321">
    <property type="entry name" value="Family A G protein-coupled receptor-like"/>
    <property type="match status" value="1"/>
</dbReference>
<keyword evidence="7" id="KW-0297">G-protein coupled receptor</keyword>
<evidence type="ECO:0000256" key="10">
    <source>
        <dbReference type="ARBA" id="ARBA00023224"/>
    </source>
</evidence>
<comment type="caution">
    <text evidence="12">The sequence shown here is derived from an EMBL/GenBank/DDBJ whole genome shotgun (WGS) entry which is preliminary data.</text>
</comment>
<name>A0A835ZKG9_SHEEP</name>
<evidence type="ECO:0000313" key="13">
    <source>
        <dbReference type="Proteomes" id="UP000664991"/>
    </source>
</evidence>
<evidence type="ECO:0000256" key="11">
    <source>
        <dbReference type="SAM" id="Phobius"/>
    </source>
</evidence>
<accession>A0A835ZKG9</accession>
<dbReference type="PANTHER" id="PTHR26454">
    <property type="entry name" value="OLFACTORY RECEPTOR"/>
    <property type="match status" value="1"/>
</dbReference>
<evidence type="ECO:0000256" key="7">
    <source>
        <dbReference type="ARBA" id="ARBA00023040"/>
    </source>
</evidence>
<evidence type="ECO:0000256" key="3">
    <source>
        <dbReference type="ARBA" id="ARBA00022606"/>
    </source>
</evidence>
<evidence type="ECO:0000256" key="2">
    <source>
        <dbReference type="ARBA" id="ARBA00022475"/>
    </source>
</evidence>
<reference evidence="12 13" key="1">
    <citation type="submission" date="2020-12" db="EMBL/GenBank/DDBJ databases">
        <title>De novo assembly of Tibetan sheep genome.</title>
        <authorList>
            <person name="Li X."/>
        </authorList>
    </citation>
    <scope>NUCLEOTIDE SEQUENCE [LARGE SCALE GENOMIC DNA]</scope>
    <source>
        <tissue evidence="12">Heart</tissue>
    </source>
</reference>
<keyword evidence="10" id="KW-0807">Transducer</keyword>
<feature type="transmembrane region" description="Helical" evidence="11">
    <location>
        <begin position="131"/>
        <end position="151"/>
    </location>
</feature>
<evidence type="ECO:0000313" key="12">
    <source>
        <dbReference type="EMBL" id="KAG5196292.1"/>
    </source>
</evidence>
<dbReference type="Gene3D" id="2.40.100.10">
    <property type="entry name" value="Cyclophilin-like"/>
    <property type="match status" value="1"/>
</dbReference>
<dbReference type="SUPFAM" id="SSF50891">
    <property type="entry name" value="Cyclophilin-like"/>
    <property type="match status" value="1"/>
</dbReference>
<keyword evidence="6 11" id="KW-1133">Transmembrane helix</keyword>
<organism evidence="12 13">
    <name type="scientific">Ovis aries</name>
    <name type="common">Sheep</name>
    <dbReference type="NCBI Taxonomy" id="9940"/>
    <lineage>
        <taxon>Eukaryota</taxon>
        <taxon>Metazoa</taxon>
        <taxon>Chordata</taxon>
        <taxon>Craniata</taxon>
        <taxon>Vertebrata</taxon>
        <taxon>Euteleostomi</taxon>
        <taxon>Mammalia</taxon>
        <taxon>Eutheria</taxon>
        <taxon>Laurasiatheria</taxon>
        <taxon>Artiodactyla</taxon>
        <taxon>Ruminantia</taxon>
        <taxon>Pecora</taxon>
        <taxon>Bovidae</taxon>
        <taxon>Caprinae</taxon>
        <taxon>Ovis</taxon>
    </lineage>
</organism>
<keyword evidence="4 11" id="KW-0812">Transmembrane</keyword>
<dbReference type="Proteomes" id="UP000664991">
    <property type="component" value="Chromosome 21"/>
</dbReference>
<keyword evidence="2" id="KW-1003">Cell membrane</keyword>
<dbReference type="EMBL" id="JAEMGP010000021">
    <property type="protein sequence ID" value="KAG5196292.1"/>
    <property type="molecule type" value="Genomic_DNA"/>
</dbReference>
<dbReference type="GO" id="GO:0005886">
    <property type="term" value="C:plasma membrane"/>
    <property type="evidence" value="ECO:0007669"/>
    <property type="project" value="UniProtKB-SubCell"/>
</dbReference>
<evidence type="ECO:0000256" key="1">
    <source>
        <dbReference type="ARBA" id="ARBA00004651"/>
    </source>
</evidence>
<evidence type="ECO:0000256" key="4">
    <source>
        <dbReference type="ARBA" id="ARBA00022692"/>
    </source>
</evidence>
<dbReference type="PANTHER" id="PTHR26454:SF51">
    <property type="entry name" value="OLFACTORY RECEPTOR 6M1"/>
    <property type="match status" value="1"/>
</dbReference>
<dbReference type="GO" id="GO:0004984">
    <property type="term" value="F:olfactory receptor activity"/>
    <property type="evidence" value="ECO:0007669"/>
    <property type="project" value="InterPro"/>
</dbReference>
<sequence length="304" mass="34459">MRDQDWIPQQKYCPMGKGLYSISDFPRRPKCGTGQTPVSTYIDELLIFVIGGFNMVATSMTIITSYAFILSSIFHIRSKEDTHFNEKVSFLLSSLILLTSLVLTTVSYTYTISTILHIPSAQGRQKAFSSCASHITVVSIAYGSNIFVFVRPNQNHSLEFDKIATVLITIVTPLLNPFIYSLRNEKTRAPEDALRREPHLLRLPPWRNRAPPCRPPILFLRDLLLYLDEQSPGRMMLKLKAAILPEIENFRTMFTGQKSFSYKCSAFPRAIQSFLHQAGDLIHNKGTGKRHPCLEATFLQKAAN</sequence>
<dbReference type="GO" id="GO:0004930">
    <property type="term" value="F:G protein-coupled receptor activity"/>
    <property type="evidence" value="ECO:0007669"/>
    <property type="project" value="UniProtKB-KW"/>
</dbReference>
<feature type="transmembrane region" description="Helical" evidence="11">
    <location>
        <begin position="163"/>
        <end position="182"/>
    </location>
</feature>